<dbReference type="EMBL" id="JBHSOA010000009">
    <property type="protein sequence ID" value="MFC5851315.1"/>
    <property type="molecule type" value="Genomic_DNA"/>
</dbReference>
<evidence type="ECO:0000256" key="2">
    <source>
        <dbReference type="ARBA" id="ARBA00022448"/>
    </source>
</evidence>
<evidence type="ECO:0000256" key="8">
    <source>
        <dbReference type="ARBA" id="ARBA00023136"/>
    </source>
</evidence>
<protein>
    <recommendedName>
        <fullName evidence="9">Protein translocase subunit SecE</fullName>
    </recommendedName>
</protein>
<dbReference type="PANTHER" id="PTHR33910">
    <property type="entry name" value="PROTEIN TRANSLOCASE SUBUNIT SECE"/>
    <property type="match status" value="1"/>
</dbReference>
<keyword evidence="12" id="KW-1185">Reference proteome</keyword>
<dbReference type="HAMAP" id="MF_00422">
    <property type="entry name" value="SecE"/>
    <property type="match status" value="1"/>
</dbReference>
<sequence length="95" mass="10583">MTDAVGSIDMPDAEDEAPDSQKKTRKGGKRAKKGPLKRLALFYRQIVAELRKVVWPTRNQLSSYTTAVIIFVVVMIGLITLIDYGLSHVAKYVFG</sequence>
<keyword evidence="5 9" id="KW-0653">Protein transport</keyword>
<gene>
    <name evidence="9 11" type="primary">secE</name>
    <name evidence="11" type="ORF">ACFPZI_05565</name>
</gene>
<dbReference type="InterPro" id="IPR001901">
    <property type="entry name" value="Translocase_SecE/Sec61-g"/>
</dbReference>
<evidence type="ECO:0000313" key="12">
    <source>
        <dbReference type="Proteomes" id="UP001596180"/>
    </source>
</evidence>
<keyword evidence="2 9" id="KW-0813">Transport</keyword>
<proteinExistence type="inferred from homology"/>
<keyword evidence="8 9" id="KW-0472">Membrane</keyword>
<feature type="region of interest" description="Disordered" evidence="10">
    <location>
        <begin position="1"/>
        <end position="33"/>
    </location>
</feature>
<dbReference type="Gene3D" id="1.20.5.1030">
    <property type="entry name" value="Preprotein translocase secy subunit"/>
    <property type="match status" value="1"/>
</dbReference>
<evidence type="ECO:0000256" key="7">
    <source>
        <dbReference type="ARBA" id="ARBA00023010"/>
    </source>
</evidence>
<evidence type="ECO:0000256" key="3">
    <source>
        <dbReference type="ARBA" id="ARBA00022475"/>
    </source>
</evidence>
<dbReference type="Pfam" id="PF00584">
    <property type="entry name" value="SecE"/>
    <property type="match status" value="1"/>
</dbReference>
<keyword evidence="7 9" id="KW-0811">Translocation</keyword>
<dbReference type="RefSeq" id="WP_381358942.1">
    <property type="nucleotide sequence ID" value="NZ_JBHSOA010000009.1"/>
</dbReference>
<accession>A0ABW1DRN2</accession>
<feature type="transmembrane region" description="Helical" evidence="9">
    <location>
        <begin position="61"/>
        <end position="82"/>
    </location>
</feature>
<keyword evidence="4 9" id="KW-0812">Transmembrane</keyword>
<dbReference type="PANTHER" id="PTHR33910:SF1">
    <property type="entry name" value="PROTEIN TRANSLOCASE SUBUNIT SECE"/>
    <property type="match status" value="1"/>
</dbReference>
<keyword evidence="3 9" id="KW-1003">Cell membrane</keyword>
<evidence type="ECO:0000256" key="5">
    <source>
        <dbReference type="ARBA" id="ARBA00022927"/>
    </source>
</evidence>
<evidence type="ECO:0000256" key="1">
    <source>
        <dbReference type="ARBA" id="ARBA00004370"/>
    </source>
</evidence>
<evidence type="ECO:0000256" key="10">
    <source>
        <dbReference type="SAM" id="MobiDB-lite"/>
    </source>
</evidence>
<reference evidence="12" key="1">
    <citation type="journal article" date="2019" name="Int. J. Syst. Evol. Microbiol.">
        <title>The Global Catalogue of Microorganisms (GCM) 10K type strain sequencing project: providing services to taxonomists for standard genome sequencing and annotation.</title>
        <authorList>
            <consortium name="The Broad Institute Genomics Platform"/>
            <consortium name="The Broad Institute Genome Sequencing Center for Infectious Disease"/>
            <person name="Wu L."/>
            <person name="Ma J."/>
        </authorList>
    </citation>
    <scope>NUCLEOTIDE SEQUENCE [LARGE SCALE GENOMIC DNA]</scope>
    <source>
        <strain evidence="12">JCM 10411</strain>
    </source>
</reference>
<dbReference type="PROSITE" id="PS01067">
    <property type="entry name" value="SECE_SEC61G"/>
    <property type="match status" value="1"/>
</dbReference>
<dbReference type="Proteomes" id="UP001596180">
    <property type="component" value="Unassembled WGS sequence"/>
</dbReference>
<feature type="compositionally biased region" description="Basic residues" evidence="10">
    <location>
        <begin position="23"/>
        <end position="33"/>
    </location>
</feature>
<evidence type="ECO:0000256" key="9">
    <source>
        <dbReference type="HAMAP-Rule" id="MF_00422"/>
    </source>
</evidence>
<evidence type="ECO:0000256" key="6">
    <source>
        <dbReference type="ARBA" id="ARBA00022989"/>
    </source>
</evidence>
<name>A0ABW1DRN2_9ACTN</name>
<keyword evidence="6 9" id="KW-1133">Transmembrane helix</keyword>
<evidence type="ECO:0000256" key="4">
    <source>
        <dbReference type="ARBA" id="ARBA00022692"/>
    </source>
</evidence>
<dbReference type="InterPro" id="IPR038379">
    <property type="entry name" value="SecE_sf"/>
</dbReference>
<comment type="caution">
    <text evidence="11">The sequence shown here is derived from an EMBL/GenBank/DDBJ whole genome shotgun (WGS) entry which is preliminary data.</text>
</comment>
<dbReference type="NCBIfam" id="TIGR00964">
    <property type="entry name" value="secE_bact"/>
    <property type="match status" value="1"/>
</dbReference>
<comment type="subunit">
    <text evidence="9">Component of the Sec protein translocase complex. Heterotrimer consisting of SecY, SecE and SecG subunits. The heterotrimers can form oligomers, although 1 heterotrimer is thought to be able to translocate proteins. Interacts with the ribosome. Interacts with SecDF, and other proteins may be involved. Interacts with SecA.</text>
</comment>
<comment type="function">
    <text evidence="9">Essential subunit of the Sec protein translocation channel SecYEG. Clamps together the 2 halves of SecY. May contact the channel plug during translocation.</text>
</comment>
<comment type="similarity">
    <text evidence="9">Belongs to the SecE/SEC61-gamma family.</text>
</comment>
<dbReference type="InterPro" id="IPR005807">
    <property type="entry name" value="SecE_bac"/>
</dbReference>
<evidence type="ECO:0000313" key="11">
    <source>
        <dbReference type="EMBL" id="MFC5851315.1"/>
    </source>
</evidence>
<organism evidence="11 12">
    <name type="scientific">Streptomyces chlorus</name>
    <dbReference type="NCBI Taxonomy" id="887452"/>
    <lineage>
        <taxon>Bacteria</taxon>
        <taxon>Bacillati</taxon>
        <taxon>Actinomycetota</taxon>
        <taxon>Actinomycetes</taxon>
        <taxon>Kitasatosporales</taxon>
        <taxon>Streptomycetaceae</taxon>
        <taxon>Streptomyces</taxon>
    </lineage>
</organism>
<comment type="subcellular location">
    <subcellularLocation>
        <location evidence="9">Cell membrane</location>
        <topology evidence="9">Single-pass membrane protein</topology>
    </subcellularLocation>
    <subcellularLocation>
        <location evidence="1">Membrane</location>
    </subcellularLocation>
</comment>